<feature type="region of interest" description="Disordered" evidence="1">
    <location>
        <begin position="1"/>
        <end position="93"/>
    </location>
</feature>
<comment type="caution">
    <text evidence="3">The sequence shown here is derived from an EMBL/GenBank/DDBJ whole genome shotgun (WGS) entry which is preliminary data.</text>
</comment>
<sequence length="250" mass="28610">MNILQHKSWHVYSQKNQDRVKRDEAKAEAEDKQTQERAIAADREHRLTVLRQRAARRYTNEPVASEQEEDDETTPGPVAPVPNDTVALTKSKSKEHVNFWANLEKQDTVSKKGNPEYEAEVKAKEKKWERTIAMHLDSAVRGPTPWYTTPQAGSMAAPRNKNDDHDFVKIRDDPLQNMRSMLDKRKVVQEAKGERERSRSPSSRKHARTSRHSQPTIKRVKHDGKAEDGAIAERASRKEKGDDSPEPGLH</sequence>
<evidence type="ECO:0000259" key="2">
    <source>
        <dbReference type="SMART" id="SM01083"/>
    </source>
</evidence>
<feature type="region of interest" description="Disordered" evidence="1">
    <location>
        <begin position="140"/>
        <end position="250"/>
    </location>
</feature>
<dbReference type="PANTHER" id="PTHR22093">
    <property type="entry name" value="LEUKOCYTE RECEPTOR CLUSTER LRC MEMBER 1"/>
    <property type="match status" value="1"/>
</dbReference>
<feature type="compositionally biased region" description="Basic and acidic residues" evidence="1">
    <location>
        <begin position="181"/>
        <end position="199"/>
    </location>
</feature>
<dbReference type="SMART" id="SM01083">
    <property type="entry name" value="Cir_N"/>
    <property type="match status" value="1"/>
</dbReference>
<dbReference type="InterPro" id="IPR019339">
    <property type="entry name" value="CIR_N_dom"/>
</dbReference>
<reference evidence="3 4" key="1">
    <citation type="journal article" date="2020" name="Fungal Divers.">
        <title>Resolving the Mortierellaceae phylogeny through synthesis of multi-gene phylogenetics and phylogenomics.</title>
        <authorList>
            <person name="Vandepol N."/>
            <person name="Liber J."/>
            <person name="Desiro A."/>
            <person name="Na H."/>
            <person name="Kennedy M."/>
            <person name="Barry K."/>
            <person name="Grigoriev I.V."/>
            <person name="Miller A.N."/>
            <person name="O'Donnell K."/>
            <person name="Stajich J.E."/>
            <person name="Bonito G."/>
        </authorList>
    </citation>
    <scope>NUCLEOTIDE SEQUENCE [LARGE SCALE GENOMIC DNA]</scope>
    <source>
        <strain evidence="3 4">AD045</strain>
    </source>
</reference>
<dbReference type="Proteomes" id="UP001194696">
    <property type="component" value="Unassembled WGS sequence"/>
</dbReference>
<feature type="compositionally biased region" description="Basic and acidic residues" evidence="1">
    <location>
        <begin position="16"/>
        <end position="47"/>
    </location>
</feature>
<keyword evidence="4" id="KW-1185">Reference proteome</keyword>
<feature type="compositionally biased region" description="Basic residues" evidence="1">
    <location>
        <begin position="202"/>
        <end position="211"/>
    </location>
</feature>
<feature type="domain" description="CBF1-interacting co-repressor CIR N-terminal" evidence="2">
    <location>
        <begin position="8"/>
        <end position="44"/>
    </location>
</feature>
<accession>A0ABQ7K3B9</accession>
<organism evidence="3 4">
    <name type="scientific">Linnemannia gamsii</name>
    <dbReference type="NCBI Taxonomy" id="64522"/>
    <lineage>
        <taxon>Eukaryota</taxon>
        <taxon>Fungi</taxon>
        <taxon>Fungi incertae sedis</taxon>
        <taxon>Mucoromycota</taxon>
        <taxon>Mortierellomycotina</taxon>
        <taxon>Mortierellomycetes</taxon>
        <taxon>Mortierellales</taxon>
        <taxon>Mortierellaceae</taxon>
        <taxon>Linnemannia</taxon>
    </lineage>
</organism>
<feature type="compositionally biased region" description="Basic and acidic residues" evidence="1">
    <location>
        <begin position="234"/>
        <end position="250"/>
    </location>
</feature>
<proteinExistence type="predicted"/>
<dbReference type="InterPro" id="IPR039875">
    <property type="entry name" value="LENG1-like"/>
</dbReference>
<dbReference type="Pfam" id="PF10197">
    <property type="entry name" value="Cir_N"/>
    <property type="match status" value="1"/>
</dbReference>
<evidence type="ECO:0000256" key="1">
    <source>
        <dbReference type="SAM" id="MobiDB-lite"/>
    </source>
</evidence>
<name>A0ABQ7K3B9_9FUNG</name>
<dbReference type="PANTHER" id="PTHR22093:SF0">
    <property type="entry name" value="LEUKOCYTE RECEPTOR CLUSTER MEMBER 1"/>
    <property type="match status" value="1"/>
</dbReference>
<evidence type="ECO:0000313" key="4">
    <source>
        <dbReference type="Proteomes" id="UP001194696"/>
    </source>
</evidence>
<gene>
    <name evidence="3" type="ORF">BGZ96_006440</name>
</gene>
<dbReference type="EMBL" id="JAAAIM010000311">
    <property type="protein sequence ID" value="KAG0290085.1"/>
    <property type="molecule type" value="Genomic_DNA"/>
</dbReference>
<protein>
    <recommendedName>
        <fullName evidence="2">CBF1-interacting co-repressor CIR N-terminal domain-containing protein</fullName>
    </recommendedName>
</protein>
<feature type="compositionally biased region" description="Basic and acidic residues" evidence="1">
    <location>
        <begin position="160"/>
        <end position="174"/>
    </location>
</feature>
<evidence type="ECO:0000313" key="3">
    <source>
        <dbReference type="EMBL" id="KAG0290085.1"/>
    </source>
</evidence>